<feature type="region of interest" description="Disordered" evidence="1">
    <location>
        <begin position="131"/>
        <end position="177"/>
    </location>
</feature>
<keyword evidence="3" id="KW-1185">Reference proteome</keyword>
<protein>
    <submittedName>
        <fullName evidence="2">Uncharacterized protein</fullName>
    </submittedName>
</protein>
<evidence type="ECO:0000313" key="3">
    <source>
        <dbReference type="Proteomes" id="UP000026961"/>
    </source>
</evidence>
<dbReference type="Proteomes" id="UP000026961">
    <property type="component" value="Chromosome 4"/>
</dbReference>
<dbReference type="AlphaFoldDB" id="A0A0D9ZLT5"/>
<sequence length="364" mass="38218">MAAPSSLARRVAIAAALTHPQQLRLGCSRRRAQRVVAMAESGKRCYPGSSVRAGLLGHGDGGEAVNGVIVRADQPQLAAGGGVAGEEGSSPATASSARTSSPAATSIVHASAGGYVLHAGARRRCRHHHYAGSSAVHAPRRSSSPAPSLSPRRILRRPCDHAPRRSSPAAASSMPELGDGGGCVRAANVNLICAAPMVAFVLASEEGGGRWTGGDPVGTVSQRNTGLTSWATPPNSGAPRNVLPSRGVARTPVRWITGEPVGHGSDAPDYRVSIRDSIAKSMHNTSRVKVDRAKRRNVRLFVRSRTCTYGRIDTAAGLEAMRVVSFFHDEVLCVLKGICGCLCMQPTSFLDKEKTPFAIAHRYC</sequence>
<feature type="compositionally biased region" description="Low complexity" evidence="1">
    <location>
        <begin position="141"/>
        <end position="152"/>
    </location>
</feature>
<dbReference type="HOGENOM" id="CLU_761594_0_0_1"/>
<reference evidence="2" key="2">
    <citation type="submission" date="2018-05" db="EMBL/GenBank/DDBJ databases">
        <title>OgluRS3 (Oryza glumaepatula Reference Sequence Version 3).</title>
        <authorList>
            <person name="Zhang J."/>
            <person name="Kudrna D."/>
            <person name="Lee S."/>
            <person name="Talag J."/>
            <person name="Welchert J."/>
            <person name="Wing R.A."/>
        </authorList>
    </citation>
    <scope>NUCLEOTIDE SEQUENCE [LARGE SCALE GENOMIC DNA]</scope>
</reference>
<organism evidence="2">
    <name type="scientific">Oryza glumipatula</name>
    <dbReference type="NCBI Taxonomy" id="40148"/>
    <lineage>
        <taxon>Eukaryota</taxon>
        <taxon>Viridiplantae</taxon>
        <taxon>Streptophyta</taxon>
        <taxon>Embryophyta</taxon>
        <taxon>Tracheophyta</taxon>
        <taxon>Spermatophyta</taxon>
        <taxon>Magnoliopsida</taxon>
        <taxon>Liliopsida</taxon>
        <taxon>Poales</taxon>
        <taxon>Poaceae</taxon>
        <taxon>BOP clade</taxon>
        <taxon>Oryzoideae</taxon>
        <taxon>Oryzeae</taxon>
        <taxon>Oryzinae</taxon>
        <taxon>Oryza</taxon>
    </lineage>
</organism>
<evidence type="ECO:0000256" key="1">
    <source>
        <dbReference type="SAM" id="MobiDB-lite"/>
    </source>
</evidence>
<reference evidence="2" key="1">
    <citation type="submission" date="2015-04" db="UniProtKB">
        <authorList>
            <consortium name="EnsemblPlants"/>
        </authorList>
    </citation>
    <scope>IDENTIFICATION</scope>
</reference>
<accession>A0A0D9ZLT5</accession>
<feature type="region of interest" description="Disordered" evidence="1">
    <location>
        <begin position="79"/>
        <end position="101"/>
    </location>
</feature>
<evidence type="ECO:0000313" key="2">
    <source>
        <dbReference type="EnsemblPlants" id="OGLUM04G15080.1"/>
    </source>
</evidence>
<name>A0A0D9ZLT5_9ORYZ</name>
<proteinExistence type="predicted"/>
<dbReference type="Gramene" id="OGLUM04G15080.1">
    <property type="protein sequence ID" value="OGLUM04G15080.1"/>
    <property type="gene ID" value="OGLUM04G15080"/>
</dbReference>
<feature type="compositionally biased region" description="Low complexity" evidence="1">
    <location>
        <begin position="86"/>
        <end position="101"/>
    </location>
</feature>
<dbReference type="EnsemblPlants" id="OGLUM04G15080.1">
    <property type="protein sequence ID" value="OGLUM04G15080.1"/>
    <property type="gene ID" value="OGLUM04G15080"/>
</dbReference>